<evidence type="ECO:0000256" key="3">
    <source>
        <dbReference type="ARBA" id="ARBA00022679"/>
    </source>
</evidence>
<evidence type="ECO:0000256" key="1">
    <source>
        <dbReference type="ARBA" id="ARBA00022450"/>
    </source>
</evidence>
<keyword evidence="1" id="KW-0596">Phosphopantetheine</keyword>
<dbReference type="InterPro" id="IPR016036">
    <property type="entry name" value="Malonyl_transacylase_ACP-bd"/>
</dbReference>
<evidence type="ECO:0000256" key="5">
    <source>
        <dbReference type="SAM" id="MobiDB-lite"/>
    </source>
</evidence>
<dbReference type="SMART" id="SM00825">
    <property type="entry name" value="PKS_KS"/>
    <property type="match status" value="1"/>
</dbReference>
<evidence type="ECO:0000313" key="8">
    <source>
        <dbReference type="Proteomes" id="UP001164963"/>
    </source>
</evidence>
<feature type="domain" description="Ketosynthase family 3 (KS3)" evidence="6">
    <location>
        <begin position="4"/>
        <end position="414"/>
    </location>
</feature>
<organism evidence="7 8">
    <name type="scientific">Streptomyces drozdowiczii</name>
    <dbReference type="NCBI Taxonomy" id="202862"/>
    <lineage>
        <taxon>Bacteria</taxon>
        <taxon>Bacillati</taxon>
        <taxon>Actinomycetota</taxon>
        <taxon>Actinomycetes</taxon>
        <taxon>Kitasatosporales</taxon>
        <taxon>Streptomycetaceae</taxon>
        <taxon>Streptomyces</taxon>
    </lineage>
</organism>
<dbReference type="PROSITE" id="PS00606">
    <property type="entry name" value="KS3_1"/>
    <property type="match status" value="1"/>
</dbReference>
<dbReference type="InterPro" id="IPR050091">
    <property type="entry name" value="PKS_NRPS_Biosynth_Enz"/>
</dbReference>
<dbReference type="InterPro" id="IPR016039">
    <property type="entry name" value="Thiolase-like"/>
</dbReference>
<dbReference type="SMART" id="SM00827">
    <property type="entry name" value="PKS_AT"/>
    <property type="match status" value="1"/>
</dbReference>
<dbReference type="Pfam" id="PF00109">
    <property type="entry name" value="ketoacyl-synt"/>
    <property type="match status" value="1"/>
</dbReference>
<dbReference type="Pfam" id="PF02801">
    <property type="entry name" value="Ketoacyl-synt_C"/>
    <property type="match status" value="1"/>
</dbReference>
<dbReference type="Pfam" id="PF16197">
    <property type="entry name" value="KAsynt_C_assoc"/>
    <property type="match status" value="1"/>
</dbReference>
<dbReference type="SUPFAM" id="SSF55048">
    <property type="entry name" value="Probable ACP-binding domain of malonyl-CoA ACP transacylase"/>
    <property type="match status" value="1"/>
</dbReference>
<dbReference type="SUPFAM" id="SSF53901">
    <property type="entry name" value="Thiolase-like"/>
    <property type="match status" value="1"/>
</dbReference>
<dbReference type="SUPFAM" id="SSF52151">
    <property type="entry name" value="FabD/lysophospholipase-like"/>
    <property type="match status" value="1"/>
</dbReference>
<evidence type="ECO:0000259" key="6">
    <source>
        <dbReference type="PROSITE" id="PS52004"/>
    </source>
</evidence>
<feature type="region of interest" description="Disordered" evidence="5">
    <location>
        <begin position="794"/>
        <end position="916"/>
    </location>
</feature>
<dbReference type="Gene3D" id="3.40.366.10">
    <property type="entry name" value="Malonyl-Coenzyme A Acyl Carrier Protein, domain 2"/>
    <property type="match status" value="1"/>
</dbReference>
<keyword evidence="4" id="KW-0012">Acyltransferase</keyword>
<protein>
    <submittedName>
        <fullName evidence="7">Type I polyketide synthase</fullName>
    </submittedName>
</protein>
<evidence type="ECO:0000313" key="7">
    <source>
        <dbReference type="EMBL" id="UZK58022.1"/>
    </source>
</evidence>
<keyword evidence="8" id="KW-1185">Reference proteome</keyword>
<keyword evidence="2" id="KW-0597">Phosphoprotein</keyword>
<dbReference type="InterPro" id="IPR014043">
    <property type="entry name" value="Acyl_transferase_dom"/>
</dbReference>
<dbReference type="PANTHER" id="PTHR43775">
    <property type="entry name" value="FATTY ACID SYNTHASE"/>
    <property type="match status" value="1"/>
</dbReference>
<dbReference type="InterPro" id="IPR032821">
    <property type="entry name" value="PKS_assoc"/>
</dbReference>
<dbReference type="InterPro" id="IPR014030">
    <property type="entry name" value="Ketoacyl_synth_N"/>
</dbReference>
<feature type="compositionally biased region" description="Pro residues" evidence="5">
    <location>
        <begin position="873"/>
        <end position="903"/>
    </location>
</feature>
<dbReference type="InterPro" id="IPR020841">
    <property type="entry name" value="PKS_Beta-ketoAc_synthase_dom"/>
</dbReference>
<evidence type="ECO:0000256" key="4">
    <source>
        <dbReference type="ARBA" id="ARBA00023315"/>
    </source>
</evidence>
<dbReference type="PROSITE" id="PS52004">
    <property type="entry name" value="KS3_2"/>
    <property type="match status" value="1"/>
</dbReference>
<dbReference type="InterPro" id="IPR018201">
    <property type="entry name" value="Ketoacyl_synth_AS"/>
</dbReference>
<keyword evidence="3" id="KW-0808">Transferase</keyword>
<dbReference type="EMBL" id="CP098740">
    <property type="protein sequence ID" value="UZK58022.1"/>
    <property type="molecule type" value="Genomic_DNA"/>
</dbReference>
<gene>
    <name evidence="7" type="ORF">NEH16_31555</name>
</gene>
<dbReference type="Pfam" id="PF00698">
    <property type="entry name" value="Acyl_transf_1"/>
    <property type="match status" value="1"/>
</dbReference>
<dbReference type="Gene3D" id="3.40.47.10">
    <property type="match status" value="1"/>
</dbReference>
<dbReference type="CDD" id="cd00833">
    <property type="entry name" value="PKS"/>
    <property type="match status" value="1"/>
</dbReference>
<feature type="compositionally biased region" description="Low complexity" evidence="5">
    <location>
        <begin position="794"/>
        <end position="803"/>
    </location>
</feature>
<dbReference type="InterPro" id="IPR001227">
    <property type="entry name" value="Ac_transferase_dom_sf"/>
</dbReference>
<dbReference type="Gene3D" id="3.30.70.3290">
    <property type="match status" value="1"/>
</dbReference>
<reference evidence="7" key="1">
    <citation type="journal article" date="2022" name="Front. Microbiol.">
        <title>Mirubactin C rescues the lethal effect of cell wall biosynthesis mutations in Bacillus subtilis.</title>
        <authorList>
            <person name="Kepplinger B."/>
            <person name="Wen X."/>
            <person name="Tyler A.R."/>
            <person name="Kim B.Y."/>
            <person name="Brown J."/>
            <person name="Banks P."/>
            <person name="Dashti Y."/>
            <person name="Mackenzie E.S."/>
            <person name="Wills C."/>
            <person name="Kawai Y."/>
            <person name="Waldron K.J."/>
            <person name="Allenby N.E.E."/>
            <person name="Wu L.J."/>
            <person name="Hall M.J."/>
            <person name="Errington J."/>
        </authorList>
    </citation>
    <scope>NUCLEOTIDE SEQUENCE</scope>
    <source>
        <strain evidence="7">MDA8-470</strain>
    </source>
</reference>
<name>A0ABY6Q1A1_9ACTN</name>
<accession>A0ABY6Q1A1</accession>
<proteinExistence type="predicted"/>
<dbReference type="Proteomes" id="UP001164963">
    <property type="component" value="Chromosome"/>
</dbReference>
<sequence>MTGPGAVAVVGIDCVFPGAVGAESFWELLVRGGDSIGELPAGRREGTGFDASVRGGFIEDIATFDNDFFTVSPREAAAMDPQHRLLLQCAWRALEDSGQSPAALAGSDTGVFVGAMGSEWAQLHMADHSRVTPQLGAGTSSCMAANRISYHLDLKGPSLAVDTACSSSLVAVHLAVNSLLAGECGTALAGGVNLVLTPSIGRVYAQMGLAAPDGRCKPFSADADGIGRSDGAGTVVLRRLEDALADGQRVYAVIRGSAVNQDGRSNGVTAPNRWSQREVVAAAYRRAGVTPDRIRFIEAHGTGTALGDIIECAALGELHAVRRPEPCAIGSVKGNLGHTEGAAGIAGLIKVALALHHRLVPASRHAVRENPQLRLAERGLSLLKAPLRLPAGEVLAGVSSFGMGGTNAHAVLAAAPRVRRTPARRTRTAAPVGVFTVSGDTPEALRRNLARQAEAVARRPRGDAAALCWTSNKVKTGLGYRAAITARDTAELATALRAAADDAQLRAGIADRAWHPPVIGFLFSGQGAQEPGMTAGLYRDSAAYRRHLDEADAALAPHLGGSVRDLILDEDPAVHRTGWAQPALFAVGYALWRTLGDLGVHPDAVLGHSVGEFAAAVAAGALTLEDAVRLIAVRARLMEELPEGGGMLSVRADEAEAREALRTLPHAVRRTVSVAAVNGPGSTVLSGALETLDTVAAALRASGIRSSGLSVSHAFHSPLTEPALDRFAESAAGVACTAPRIPFASTRYGRMLGDEPLDAAYWREQAREPVLFQAALDALMADLMPGVLIEIGPAPSSSSSPAGPDCPEEYGCCIPRPAPTRAAPTSPRPPPPSTAADSTRTGRSCTSPRTACWSGWRRTRSPPSAGTGTRRCPAPPPRPRPRTPLPPAGPGPHPPPTPVPEPLPLRTAPRTPCSEP</sequence>
<dbReference type="PANTHER" id="PTHR43775:SF37">
    <property type="entry name" value="SI:DKEY-61P9.11"/>
    <property type="match status" value="1"/>
</dbReference>
<dbReference type="InterPro" id="IPR016035">
    <property type="entry name" value="Acyl_Trfase/lysoPLipase"/>
</dbReference>
<dbReference type="RefSeq" id="WP_265546542.1">
    <property type="nucleotide sequence ID" value="NZ_CP098740.1"/>
</dbReference>
<dbReference type="InterPro" id="IPR014031">
    <property type="entry name" value="Ketoacyl_synth_C"/>
</dbReference>
<evidence type="ECO:0000256" key="2">
    <source>
        <dbReference type="ARBA" id="ARBA00022553"/>
    </source>
</evidence>